<evidence type="ECO:0000256" key="1">
    <source>
        <dbReference type="SAM" id="Coils"/>
    </source>
</evidence>
<dbReference type="OrthoDB" id="436703at2759"/>
<feature type="compositionally biased region" description="Polar residues" evidence="2">
    <location>
        <begin position="20"/>
        <end position="31"/>
    </location>
</feature>
<feature type="region of interest" description="Disordered" evidence="2">
    <location>
        <begin position="1"/>
        <end position="31"/>
    </location>
</feature>
<feature type="coiled-coil region" evidence="1">
    <location>
        <begin position="37"/>
        <end position="71"/>
    </location>
</feature>
<dbReference type="Gene3D" id="1.10.287.1490">
    <property type="match status" value="1"/>
</dbReference>
<keyword evidence="4" id="KW-1185">Reference proteome</keyword>
<proteinExistence type="predicted"/>
<reference evidence="3 4" key="1">
    <citation type="journal article" date="2015" name="Sci. Rep.">
        <title>Genome of the facultative scuticociliatosis pathogen Pseudocohnilembus persalinus provides insight into its virulence through horizontal gene transfer.</title>
        <authorList>
            <person name="Xiong J."/>
            <person name="Wang G."/>
            <person name="Cheng J."/>
            <person name="Tian M."/>
            <person name="Pan X."/>
            <person name="Warren A."/>
            <person name="Jiang C."/>
            <person name="Yuan D."/>
            <person name="Miao W."/>
        </authorList>
    </citation>
    <scope>NUCLEOTIDE SEQUENCE [LARGE SCALE GENOMIC DNA]</scope>
    <source>
        <strain evidence="3">36N120E</strain>
    </source>
</reference>
<evidence type="ECO:0000313" key="3">
    <source>
        <dbReference type="EMBL" id="KRX07249.1"/>
    </source>
</evidence>
<feature type="coiled-coil region" evidence="1">
    <location>
        <begin position="98"/>
        <end position="139"/>
    </location>
</feature>
<dbReference type="EMBL" id="LDAU01000085">
    <property type="protein sequence ID" value="KRX07249.1"/>
    <property type="molecule type" value="Genomic_DNA"/>
</dbReference>
<accession>A0A0V0QYK0</accession>
<evidence type="ECO:0000256" key="2">
    <source>
        <dbReference type="SAM" id="MobiDB-lite"/>
    </source>
</evidence>
<dbReference type="Proteomes" id="UP000054937">
    <property type="component" value="Unassembled WGS sequence"/>
</dbReference>
<organism evidence="3 4">
    <name type="scientific">Pseudocohnilembus persalinus</name>
    <name type="common">Ciliate</name>
    <dbReference type="NCBI Taxonomy" id="266149"/>
    <lineage>
        <taxon>Eukaryota</taxon>
        <taxon>Sar</taxon>
        <taxon>Alveolata</taxon>
        <taxon>Ciliophora</taxon>
        <taxon>Intramacronucleata</taxon>
        <taxon>Oligohymenophorea</taxon>
        <taxon>Scuticociliatia</taxon>
        <taxon>Philasterida</taxon>
        <taxon>Pseudocohnilembidae</taxon>
        <taxon>Pseudocohnilembus</taxon>
    </lineage>
</organism>
<dbReference type="OMA" id="LEHHYHS"/>
<protein>
    <submittedName>
        <fullName evidence="3">Uncharacterized protein</fullName>
    </submittedName>
</protein>
<gene>
    <name evidence="3" type="ORF">PPERSA_00406</name>
</gene>
<sequence>MSGTMKFGNTKGSQDEGLYGNTQSSFGTNPASLKGKLMSLEEVIKTIADEMNFHKKEVQILKSEKDTLESVLSMKTQDVRKTLGSELQRIEDEMKRHFAHQKAENARLQQQITSLKGEKTALQQQLLGLQRRITELEMQVGNEENVQ</sequence>
<dbReference type="AlphaFoldDB" id="A0A0V0QYK0"/>
<evidence type="ECO:0000313" key="4">
    <source>
        <dbReference type="Proteomes" id="UP000054937"/>
    </source>
</evidence>
<keyword evidence="1" id="KW-0175">Coiled coil</keyword>
<comment type="caution">
    <text evidence="3">The sequence shown here is derived from an EMBL/GenBank/DDBJ whole genome shotgun (WGS) entry which is preliminary data.</text>
</comment>
<dbReference type="InParanoid" id="A0A0V0QYK0"/>
<name>A0A0V0QYK0_PSEPJ</name>